<evidence type="ECO:0000313" key="2">
    <source>
        <dbReference type="EMBL" id="KIM42046.1"/>
    </source>
</evidence>
<reference evidence="3" key="2">
    <citation type="submission" date="2015-01" db="EMBL/GenBank/DDBJ databases">
        <title>Evolutionary Origins and Diversification of the Mycorrhizal Mutualists.</title>
        <authorList>
            <consortium name="DOE Joint Genome Institute"/>
            <consortium name="Mycorrhizal Genomics Consortium"/>
            <person name="Kohler A."/>
            <person name="Kuo A."/>
            <person name="Nagy L.G."/>
            <person name="Floudas D."/>
            <person name="Copeland A."/>
            <person name="Barry K.W."/>
            <person name="Cichocki N."/>
            <person name="Veneault-Fourrey C."/>
            <person name="LaButti K."/>
            <person name="Lindquist E.A."/>
            <person name="Lipzen A."/>
            <person name="Lundell T."/>
            <person name="Morin E."/>
            <person name="Murat C."/>
            <person name="Riley R."/>
            <person name="Ohm R."/>
            <person name="Sun H."/>
            <person name="Tunlid A."/>
            <person name="Henrissat B."/>
            <person name="Grigoriev I.V."/>
            <person name="Hibbett D.S."/>
            <person name="Martin F."/>
        </authorList>
    </citation>
    <scope>NUCLEOTIDE SEQUENCE [LARGE SCALE GENOMIC DNA]</scope>
    <source>
        <strain evidence="3">h7</strain>
    </source>
</reference>
<proteinExistence type="predicted"/>
<protein>
    <submittedName>
        <fullName evidence="2">Uncharacterized protein</fullName>
    </submittedName>
</protein>
<name>A0A0C3CEI1_HEBCY</name>
<evidence type="ECO:0000256" key="1">
    <source>
        <dbReference type="SAM" id="Phobius"/>
    </source>
</evidence>
<dbReference type="HOGENOM" id="CLU_2812645_0_0_1"/>
<dbReference type="AlphaFoldDB" id="A0A0C3CEI1"/>
<feature type="transmembrane region" description="Helical" evidence="1">
    <location>
        <begin position="26"/>
        <end position="44"/>
    </location>
</feature>
<sequence>MGSDHSFALTPTQQQSLVPGTSGATPFHLILLVFHLYCFAIFGVESVPLAAWNASNGSGVFAYSSHS</sequence>
<gene>
    <name evidence="2" type="ORF">M413DRAFT_445223</name>
</gene>
<keyword evidence="1" id="KW-0812">Transmembrane</keyword>
<reference evidence="2 3" key="1">
    <citation type="submission" date="2014-04" db="EMBL/GenBank/DDBJ databases">
        <authorList>
            <consortium name="DOE Joint Genome Institute"/>
            <person name="Kuo A."/>
            <person name="Gay G."/>
            <person name="Dore J."/>
            <person name="Kohler A."/>
            <person name="Nagy L.G."/>
            <person name="Floudas D."/>
            <person name="Copeland A."/>
            <person name="Barry K.W."/>
            <person name="Cichocki N."/>
            <person name="Veneault-Fourrey C."/>
            <person name="LaButti K."/>
            <person name="Lindquist E.A."/>
            <person name="Lipzen A."/>
            <person name="Lundell T."/>
            <person name="Morin E."/>
            <person name="Murat C."/>
            <person name="Sun H."/>
            <person name="Tunlid A."/>
            <person name="Henrissat B."/>
            <person name="Grigoriev I.V."/>
            <person name="Hibbett D.S."/>
            <person name="Martin F."/>
            <person name="Nordberg H.P."/>
            <person name="Cantor M.N."/>
            <person name="Hua S.X."/>
        </authorList>
    </citation>
    <scope>NUCLEOTIDE SEQUENCE [LARGE SCALE GENOMIC DNA]</scope>
    <source>
        <strain evidence="3">h7</strain>
    </source>
</reference>
<keyword evidence="3" id="KW-1185">Reference proteome</keyword>
<keyword evidence="1" id="KW-0472">Membrane</keyword>
<evidence type="ECO:0000313" key="3">
    <source>
        <dbReference type="Proteomes" id="UP000053424"/>
    </source>
</evidence>
<dbReference type="EMBL" id="KN831779">
    <property type="protein sequence ID" value="KIM42046.1"/>
    <property type="molecule type" value="Genomic_DNA"/>
</dbReference>
<keyword evidence="1" id="KW-1133">Transmembrane helix</keyword>
<accession>A0A0C3CEI1</accession>
<dbReference type="Proteomes" id="UP000053424">
    <property type="component" value="Unassembled WGS sequence"/>
</dbReference>
<organism evidence="2 3">
    <name type="scientific">Hebeloma cylindrosporum</name>
    <dbReference type="NCBI Taxonomy" id="76867"/>
    <lineage>
        <taxon>Eukaryota</taxon>
        <taxon>Fungi</taxon>
        <taxon>Dikarya</taxon>
        <taxon>Basidiomycota</taxon>
        <taxon>Agaricomycotina</taxon>
        <taxon>Agaricomycetes</taxon>
        <taxon>Agaricomycetidae</taxon>
        <taxon>Agaricales</taxon>
        <taxon>Agaricineae</taxon>
        <taxon>Hymenogastraceae</taxon>
        <taxon>Hebeloma</taxon>
    </lineage>
</organism>